<dbReference type="PANTHER" id="PTHR22970">
    <property type="entry name" value="AT-RICH INTERACTIVE DOMAIN-CONTAINING PROTEIN 2"/>
    <property type="match status" value="1"/>
</dbReference>
<dbReference type="Gene3D" id="1.10.10.10">
    <property type="entry name" value="Winged helix-like DNA-binding domain superfamily/Winged helix DNA-binding domain"/>
    <property type="match status" value="1"/>
</dbReference>
<dbReference type="InterPro" id="IPR003150">
    <property type="entry name" value="DNA-bd_RFX"/>
</dbReference>
<reference evidence="7 8" key="1">
    <citation type="submission" date="2022-01" db="EMBL/GenBank/DDBJ databases">
        <title>A chromosomal length assembly of Cordylochernes scorpioides.</title>
        <authorList>
            <person name="Zeh D."/>
            <person name="Zeh J."/>
        </authorList>
    </citation>
    <scope>NUCLEOTIDE SEQUENCE [LARGE SCALE GENOMIC DNA]</scope>
    <source>
        <strain evidence="7">IN4F17</strain>
        <tissue evidence="7">Whole Body</tissue>
    </source>
</reference>
<gene>
    <name evidence="7" type="ORF">LAZ67_4000502</name>
</gene>
<feature type="compositionally biased region" description="Pro residues" evidence="5">
    <location>
        <begin position="373"/>
        <end position="385"/>
    </location>
</feature>
<evidence type="ECO:0000256" key="2">
    <source>
        <dbReference type="ARBA" id="ARBA00023015"/>
    </source>
</evidence>
<dbReference type="PANTHER" id="PTHR22970:SF14">
    <property type="entry name" value="AT-RICH INTERACTIVE DOMAIN-CONTAINING PROTEIN 2"/>
    <property type="match status" value="1"/>
</dbReference>
<proteinExistence type="predicted"/>
<feature type="region of interest" description="Disordered" evidence="5">
    <location>
        <begin position="364"/>
        <end position="419"/>
    </location>
</feature>
<dbReference type="Pfam" id="PF02257">
    <property type="entry name" value="RFX_DNA_binding"/>
    <property type="match status" value="1"/>
</dbReference>
<feature type="non-terminal residue" evidence="7">
    <location>
        <position position="745"/>
    </location>
</feature>
<feature type="domain" description="RFX-type winged-helix" evidence="6">
    <location>
        <begin position="207"/>
        <end position="284"/>
    </location>
</feature>
<keyword evidence="2" id="KW-0805">Transcription regulation</keyword>
<feature type="compositionally biased region" description="Pro residues" evidence="5">
    <location>
        <begin position="713"/>
        <end position="723"/>
    </location>
</feature>
<name>A0ABY6KBI4_9ARAC</name>
<evidence type="ECO:0000259" key="6">
    <source>
        <dbReference type="PROSITE" id="PS51526"/>
    </source>
</evidence>
<dbReference type="InterPro" id="IPR036390">
    <property type="entry name" value="WH_DNA-bd_sf"/>
</dbReference>
<keyword evidence="3" id="KW-0804">Transcription</keyword>
<keyword evidence="4" id="KW-0539">Nucleus</keyword>
<evidence type="ECO:0000313" key="8">
    <source>
        <dbReference type="Proteomes" id="UP001235939"/>
    </source>
</evidence>
<evidence type="ECO:0000256" key="1">
    <source>
        <dbReference type="ARBA" id="ARBA00022853"/>
    </source>
</evidence>
<evidence type="ECO:0000313" key="7">
    <source>
        <dbReference type="EMBL" id="UYV66154.1"/>
    </source>
</evidence>
<dbReference type="Proteomes" id="UP001235939">
    <property type="component" value="Chromosome 04"/>
</dbReference>
<protein>
    <submittedName>
        <fullName evidence="7">ARID2</fullName>
    </submittedName>
</protein>
<feature type="compositionally biased region" description="Low complexity" evidence="5">
    <location>
        <begin position="386"/>
        <end position="396"/>
    </location>
</feature>
<keyword evidence="1" id="KW-0156">Chromatin regulator</keyword>
<evidence type="ECO:0000256" key="4">
    <source>
        <dbReference type="ARBA" id="ARBA00023242"/>
    </source>
</evidence>
<dbReference type="InterPro" id="IPR052406">
    <property type="entry name" value="Chromatin_Remodeling_Comp"/>
</dbReference>
<feature type="region of interest" description="Disordered" evidence="5">
    <location>
        <begin position="478"/>
        <end position="513"/>
    </location>
</feature>
<feature type="region of interest" description="Disordered" evidence="5">
    <location>
        <begin position="705"/>
        <end position="727"/>
    </location>
</feature>
<feature type="compositionally biased region" description="Low complexity" evidence="5">
    <location>
        <begin position="481"/>
        <end position="510"/>
    </location>
</feature>
<evidence type="ECO:0000256" key="5">
    <source>
        <dbReference type="SAM" id="MobiDB-lite"/>
    </source>
</evidence>
<dbReference type="InterPro" id="IPR036388">
    <property type="entry name" value="WH-like_DNA-bd_sf"/>
</dbReference>
<sequence length="745" mass="81014">MTSWPALWDPVCPNEQDFAVNTATILSNEGNRVLRLKEKPALVSLLLSQVGVWNPHDPLLREIHKEIWSDLESRDAESFWREVLDPSDPDVRELAAYLWSDHRPPDRQLPHDLGVKNTAGQKILRVYHRLVALLTVADTAVLVFALEALYHLSELGTDPCDKIVSVTKSVSILVTLLTMDPSPPRGMKLVEIMVPNYDNLKSELLHLCCRLRANYEAVPGYSIGRNDLYAEYVNYCSKAGKKGVVNANVFANCLKSVFPQCGLRKLESAAGIINCHHDGLRRKGTVIQRQTVLTATPQIKVAPARPPSQPSPILKAQLSVPPRPPATTAVATTTTVAPAPSVVVPAPNSSPLIKSLLANKVARNLQRQQQDSTPPPTPAAPPPGQWPGAGHPGPAGIIDDDDEPSKPDVPSTPPALQTAANGGGLLARLIADPKHKLAAAAQNPNLLQTMLGPEETSGGKKLYKSSPLLNGLLDKGKMAEQQQAQQPAQPPVAASPQQTQQQQQQLIQQQNGHLKVEECEPPKLTNDLSSISDITRTLESASKTISKTNMDCGTVTCAQTVIRAGQQVLLVSAPTQLAGPNTKFWLLYPTPTATTTTAKMEVDAQQLLSFPRVSLATTAPTQKPIAPRERTMRVWLRRAFKSAGAVLHHASVSHTGDSDTAELGCQWENCSDAVRRRKLALLTHLQDWHCSEQVLRLQAARRQQFAQTGKTALPPPPLPPPHPGYTHDAAMLAIRRHAQSQDALQ</sequence>
<evidence type="ECO:0000256" key="3">
    <source>
        <dbReference type="ARBA" id="ARBA00023163"/>
    </source>
</evidence>
<dbReference type="PROSITE" id="PS51526">
    <property type="entry name" value="RFX_DBD"/>
    <property type="match status" value="1"/>
</dbReference>
<organism evidence="7 8">
    <name type="scientific">Cordylochernes scorpioides</name>
    <dbReference type="NCBI Taxonomy" id="51811"/>
    <lineage>
        <taxon>Eukaryota</taxon>
        <taxon>Metazoa</taxon>
        <taxon>Ecdysozoa</taxon>
        <taxon>Arthropoda</taxon>
        <taxon>Chelicerata</taxon>
        <taxon>Arachnida</taxon>
        <taxon>Pseudoscorpiones</taxon>
        <taxon>Cheliferoidea</taxon>
        <taxon>Chernetidae</taxon>
        <taxon>Cordylochernes</taxon>
    </lineage>
</organism>
<accession>A0ABY6KBI4</accession>
<dbReference type="EMBL" id="CP092866">
    <property type="protein sequence ID" value="UYV66154.1"/>
    <property type="molecule type" value="Genomic_DNA"/>
</dbReference>
<keyword evidence="8" id="KW-1185">Reference proteome</keyword>
<dbReference type="SUPFAM" id="SSF46785">
    <property type="entry name" value="Winged helix' DNA-binding domain"/>
    <property type="match status" value="1"/>
</dbReference>